<dbReference type="EMBL" id="VLLB01000005">
    <property type="protein sequence ID" value="TWI64333.1"/>
    <property type="molecule type" value="Genomic_DNA"/>
</dbReference>
<accession>A0A562R654</accession>
<evidence type="ECO:0000313" key="2">
    <source>
        <dbReference type="EMBL" id="TWI64333.1"/>
    </source>
</evidence>
<proteinExistence type="predicted"/>
<dbReference type="Proteomes" id="UP000318431">
    <property type="component" value="Unassembled WGS sequence"/>
</dbReference>
<evidence type="ECO:0000256" key="1">
    <source>
        <dbReference type="SAM" id="SignalP"/>
    </source>
</evidence>
<dbReference type="AlphaFoldDB" id="A0A562R654"/>
<name>A0A562R654_9BURK</name>
<evidence type="ECO:0000313" key="3">
    <source>
        <dbReference type="Proteomes" id="UP000318431"/>
    </source>
</evidence>
<keyword evidence="3" id="KW-1185">Reference proteome</keyword>
<dbReference type="Gene3D" id="1.25.40.10">
    <property type="entry name" value="Tetratricopeptide repeat domain"/>
    <property type="match status" value="1"/>
</dbReference>
<dbReference type="Pfam" id="PF14559">
    <property type="entry name" value="TPR_19"/>
    <property type="match status" value="1"/>
</dbReference>
<reference evidence="2 3" key="1">
    <citation type="journal article" date="2015" name="Stand. Genomic Sci.">
        <title>Genomic Encyclopedia of Bacterial and Archaeal Type Strains, Phase III: the genomes of soil and plant-associated and newly described type strains.</title>
        <authorList>
            <person name="Whitman W.B."/>
            <person name="Woyke T."/>
            <person name="Klenk H.P."/>
            <person name="Zhou Y."/>
            <person name="Lilburn T.G."/>
            <person name="Beck B.J."/>
            <person name="De Vos P."/>
            <person name="Vandamme P."/>
            <person name="Eisen J.A."/>
            <person name="Garrity G."/>
            <person name="Hugenholtz P."/>
            <person name="Kyrpides N.C."/>
        </authorList>
    </citation>
    <scope>NUCLEOTIDE SEQUENCE [LARGE SCALE GENOMIC DNA]</scope>
    <source>
        <strain evidence="2 3">CGMCC 1.10822</strain>
    </source>
</reference>
<dbReference type="SUPFAM" id="SSF48452">
    <property type="entry name" value="TPR-like"/>
    <property type="match status" value="1"/>
</dbReference>
<sequence>MKNVLFVLLSLLLAVGGQAQEAPAPAAPAGPDLYMEAMRALGEGRMADATEALDRMIAAGPESPAQWLDLAMLQCSLGRSAEALALFTRIEAQFDPPPGVRQLIEEQRRQGCRNSQRVRLWSVQAQRGYDSNVNQGAANPEFAAGDGTPLQLLPEYLPRADHYTVVAGDYLADLNERGDIGFVQVHLRRNDHVSDYDTLSLLGGVEHPWRAGGWRMRSVALGGLLTLGGQLYQEQAQLQLRATPPLALPKNVDFALLGGVGYSHYRTLSNFNAATLELRGILGYRARRGWGQASLGYLDDRATGTRPGGDRAGWNVRMLVRGNLAGALDGELDWSRQRWHGDSAYSPGLIDVTRQQRTSTARAALSYGFAANQSLVLEWRATRNHENISIFQYDSRQVSLNWRWEGR</sequence>
<feature type="signal peptide" evidence="1">
    <location>
        <begin position="1"/>
        <end position="19"/>
    </location>
</feature>
<dbReference type="InterPro" id="IPR011990">
    <property type="entry name" value="TPR-like_helical_dom_sf"/>
</dbReference>
<comment type="caution">
    <text evidence="2">The sequence shown here is derived from an EMBL/GenBank/DDBJ whole genome shotgun (WGS) entry which is preliminary data.</text>
</comment>
<keyword evidence="1" id="KW-0732">Signal</keyword>
<gene>
    <name evidence="2" type="ORF">IP91_03102</name>
</gene>
<feature type="chain" id="PRO_5021771929" evidence="1">
    <location>
        <begin position="20"/>
        <end position="407"/>
    </location>
</feature>
<protein>
    <submittedName>
        <fullName evidence="2">Tetratricopeptide repeat protein</fullName>
    </submittedName>
</protein>
<organism evidence="2 3">
    <name type="scientific">Pseudoduganella lurida</name>
    <dbReference type="NCBI Taxonomy" id="1036180"/>
    <lineage>
        <taxon>Bacteria</taxon>
        <taxon>Pseudomonadati</taxon>
        <taxon>Pseudomonadota</taxon>
        <taxon>Betaproteobacteria</taxon>
        <taxon>Burkholderiales</taxon>
        <taxon>Oxalobacteraceae</taxon>
        <taxon>Telluria group</taxon>
        <taxon>Pseudoduganella</taxon>
    </lineage>
</organism>